<dbReference type="InterPro" id="IPR013520">
    <property type="entry name" value="Ribonucl_H"/>
</dbReference>
<dbReference type="PANTHER" id="PTHR30231:SF41">
    <property type="entry name" value="DNA POLYMERASE III SUBUNIT EPSILON"/>
    <property type="match status" value="1"/>
</dbReference>
<evidence type="ECO:0000259" key="2">
    <source>
        <dbReference type="SMART" id="SM00479"/>
    </source>
</evidence>
<name>A0AAW2YR89_9EUKA</name>
<dbReference type="Pfam" id="PF00929">
    <property type="entry name" value="RNase_T"/>
    <property type="match status" value="1"/>
</dbReference>
<sequence length="298" mass="33993">MSNTTGKPKRKKNLLDSLGSGYVDQPKKTVQTLSEEEVNSVITQPNILSPYAFDKKMEVKDKKRKSEDHQELSKRIKLDSALEEEFCEFHQTNLSRLVVFDVETTGFSKDDQIIEIGAIEIVNGRITGNMFHSMIRLPEGLVVNKHAKTVHNISEELLLREYNSQYYDSKEVLSRFLSFVNGCALVAHNLAFDERMLRQDAVKNGLEQILLKSTENSFCTMSFFKRAFSNKSCDLDSVCFYFGVDSSVRDRFGHNALSDAMLTAKIFVYYDELVRCGSEMKTFKNQVNETPNATNKDV</sequence>
<keyword evidence="4" id="KW-1185">Reference proteome</keyword>
<dbReference type="SUPFAM" id="SSF53098">
    <property type="entry name" value="Ribonuclease H-like"/>
    <property type="match status" value="1"/>
</dbReference>
<feature type="domain" description="Exonuclease" evidence="2">
    <location>
        <begin position="96"/>
        <end position="276"/>
    </location>
</feature>
<accession>A0AAW2YR89</accession>
<evidence type="ECO:0000313" key="3">
    <source>
        <dbReference type="EMBL" id="KAL0479652.1"/>
    </source>
</evidence>
<dbReference type="SMART" id="SM00479">
    <property type="entry name" value="EXOIII"/>
    <property type="match status" value="1"/>
</dbReference>
<dbReference type="AlphaFoldDB" id="A0AAW2YR89"/>
<dbReference type="InterPro" id="IPR006054">
    <property type="entry name" value="DnaQ"/>
</dbReference>
<dbReference type="EMBL" id="JAOPGA020000585">
    <property type="protein sequence ID" value="KAL0479652.1"/>
    <property type="molecule type" value="Genomic_DNA"/>
</dbReference>
<organism evidence="3 4">
    <name type="scientific">Acrasis kona</name>
    <dbReference type="NCBI Taxonomy" id="1008807"/>
    <lineage>
        <taxon>Eukaryota</taxon>
        <taxon>Discoba</taxon>
        <taxon>Heterolobosea</taxon>
        <taxon>Tetramitia</taxon>
        <taxon>Eutetramitia</taxon>
        <taxon>Acrasidae</taxon>
        <taxon>Acrasis</taxon>
    </lineage>
</organism>
<dbReference type="GO" id="GO:0003677">
    <property type="term" value="F:DNA binding"/>
    <property type="evidence" value="ECO:0007669"/>
    <property type="project" value="InterPro"/>
</dbReference>
<dbReference type="GO" id="GO:0003887">
    <property type="term" value="F:DNA-directed DNA polymerase activity"/>
    <property type="evidence" value="ECO:0007669"/>
    <property type="project" value="InterPro"/>
</dbReference>
<comment type="caution">
    <text evidence="3">The sequence shown here is derived from an EMBL/GenBank/DDBJ whole genome shotgun (WGS) entry which is preliminary data.</text>
</comment>
<dbReference type="InterPro" id="IPR036397">
    <property type="entry name" value="RNaseH_sf"/>
</dbReference>
<reference evidence="3 4" key="1">
    <citation type="submission" date="2024-03" db="EMBL/GenBank/DDBJ databases">
        <title>The Acrasis kona genome and developmental transcriptomes reveal deep origins of eukaryotic multicellular pathways.</title>
        <authorList>
            <person name="Sheikh S."/>
            <person name="Fu C.-J."/>
            <person name="Brown M.W."/>
            <person name="Baldauf S.L."/>
        </authorList>
    </citation>
    <scope>NUCLEOTIDE SEQUENCE [LARGE SCALE GENOMIC DNA]</scope>
    <source>
        <strain evidence="3 4">ATCC MYA-3509</strain>
    </source>
</reference>
<dbReference type="NCBIfam" id="TIGR00573">
    <property type="entry name" value="dnaq"/>
    <property type="match status" value="1"/>
</dbReference>
<dbReference type="Gene3D" id="3.30.420.10">
    <property type="entry name" value="Ribonuclease H-like superfamily/Ribonuclease H"/>
    <property type="match status" value="1"/>
</dbReference>
<dbReference type="GO" id="GO:0008408">
    <property type="term" value="F:3'-5' exonuclease activity"/>
    <property type="evidence" value="ECO:0007669"/>
    <property type="project" value="TreeGrafter"/>
</dbReference>
<evidence type="ECO:0000256" key="1">
    <source>
        <dbReference type="SAM" id="MobiDB-lite"/>
    </source>
</evidence>
<dbReference type="GO" id="GO:0045004">
    <property type="term" value="P:DNA replication proofreading"/>
    <property type="evidence" value="ECO:0007669"/>
    <property type="project" value="TreeGrafter"/>
</dbReference>
<dbReference type="CDD" id="cd06127">
    <property type="entry name" value="DEDDh"/>
    <property type="match status" value="1"/>
</dbReference>
<evidence type="ECO:0000313" key="4">
    <source>
        <dbReference type="Proteomes" id="UP001431209"/>
    </source>
</evidence>
<dbReference type="InterPro" id="IPR012337">
    <property type="entry name" value="RNaseH-like_sf"/>
</dbReference>
<gene>
    <name evidence="3" type="ORF">AKO1_010976</name>
</gene>
<dbReference type="Proteomes" id="UP001431209">
    <property type="component" value="Unassembled WGS sequence"/>
</dbReference>
<proteinExistence type="predicted"/>
<dbReference type="PANTHER" id="PTHR30231">
    <property type="entry name" value="DNA POLYMERASE III SUBUNIT EPSILON"/>
    <property type="match status" value="1"/>
</dbReference>
<feature type="region of interest" description="Disordered" evidence="1">
    <location>
        <begin position="1"/>
        <end position="30"/>
    </location>
</feature>
<dbReference type="GO" id="GO:0005829">
    <property type="term" value="C:cytosol"/>
    <property type="evidence" value="ECO:0007669"/>
    <property type="project" value="TreeGrafter"/>
</dbReference>
<protein>
    <submittedName>
        <fullName evidence="3">DNA polymerase III subunit epsilon</fullName>
    </submittedName>
</protein>